<dbReference type="RefSeq" id="WP_097940950.1">
    <property type="nucleotide sequence ID" value="NZ_BLKS01000004.1"/>
</dbReference>
<evidence type="ECO:0000313" key="3">
    <source>
        <dbReference type="EMBL" id="PEG37608.1"/>
    </source>
</evidence>
<dbReference type="EMBL" id="BLKS01000004">
    <property type="protein sequence ID" value="GFG55605.1"/>
    <property type="molecule type" value="Genomic_DNA"/>
</dbReference>
<organism evidence="3 4">
    <name type="scientific">Mycolicibacterium agri</name>
    <name type="common">Mycobacterium agri</name>
    <dbReference type="NCBI Taxonomy" id="36811"/>
    <lineage>
        <taxon>Bacteria</taxon>
        <taxon>Bacillati</taxon>
        <taxon>Actinomycetota</taxon>
        <taxon>Actinomycetes</taxon>
        <taxon>Mycobacteriales</taxon>
        <taxon>Mycobacteriaceae</taxon>
        <taxon>Mycolicibacterium</taxon>
    </lineage>
</organism>
<protein>
    <submittedName>
        <fullName evidence="3">Uncharacterized protein</fullName>
    </submittedName>
</protein>
<evidence type="ECO:0000313" key="4">
    <source>
        <dbReference type="Proteomes" id="UP000220914"/>
    </source>
</evidence>
<accession>A0A2A7N2F4</accession>
<evidence type="ECO:0000313" key="5">
    <source>
        <dbReference type="Proteomes" id="UP000465302"/>
    </source>
</evidence>
<reference evidence="3 4" key="1">
    <citation type="submission" date="2017-10" db="EMBL/GenBank/DDBJ databases">
        <title>The new phylogeny of genus Mycobacterium.</title>
        <authorList>
            <person name="Tortoli E."/>
            <person name="Trovato A."/>
            <person name="Cirillo D.M."/>
        </authorList>
    </citation>
    <scope>NUCLEOTIDE SEQUENCE [LARGE SCALE GENOMIC DNA]</scope>
    <source>
        <strain evidence="3 4">CCUG37673</strain>
    </source>
</reference>
<gene>
    <name evidence="3" type="ORF">CQY20_15390</name>
    <name evidence="2" type="ORF">MAGR_70460</name>
</gene>
<dbReference type="AlphaFoldDB" id="A0A2A7N2F4"/>
<proteinExistence type="predicted"/>
<keyword evidence="1" id="KW-0472">Membrane</keyword>
<keyword evidence="1" id="KW-0812">Transmembrane</keyword>
<evidence type="ECO:0000313" key="2">
    <source>
        <dbReference type="EMBL" id="GFG55605.1"/>
    </source>
</evidence>
<reference evidence="2 5" key="2">
    <citation type="journal article" date="2019" name="Emerg. Microbes Infect.">
        <title>Comprehensive subspecies identification of 175 nontuberculous mycobacteria species based on 7547 genomic profiles.</title>
        <authorList>
            <person name="Matsumoto Y."/>
            <person name="Kinjo T."/>
            <person name="Motooka D."/>
            <person name="Nabeya D."/>
            <person name="Jung N."/>
            <person name="Uechi K."/>
            <person name="Horii T."/>
            <person name="Iida T."/>
            <person name="Fujita J."/>
            <person name="Nakamura S."/>
        </authorList>
    </citation>
    <scope>NUCLEOTIDE SEQUENCE [LARGE SCALE GENOMIC DNA]</scope>
    <source>
        <strain evidence="2 5">JCM 6377</strain>
    </source>
</reference>
<dbReference type="InterPro" id="IPR046719">
    <property type="entry name" value="DUF6611"/>
</dbReference>
<comment type="caution">
    <text evidence="3">The sequence shown here is derived from an EMBL/GenBank/DDBJ whole genome shotgun (WGS) entry which is preliminary data.</text>
</comment>
<feature type="transmembrane region" description="Helical" evidence="1">
    <location>
        <begin position="85"/>
        <end position="104"/>
    </location>
</feature>
<sequence length="180" mass="20108">MQVEHVGPLRRWTSRLLDGGNRWGSVHVQADRFGAVRYRLVVYPPGISDSERRRLRLWRGAPVWGTALWVLAEIVLQHLMAPRAALVVSTVLVIASVAVAFTMAGPTRGLVRMMLVDAILGHTDATIAARDRLYSLASMLQDAEERLDAGLISPLEHEALWWRVYEQLDPGPSNVRKLPS</sequence>
<dbReference type="OrthoDB" id="5118875at2"/>
<evidence type="ECO:0000256" key="1">
    <source>
        <dbReference type="SAM" id="Phobius"/>
    </source>
</evidence>
<reference evidence="2" key="3">
    <citation type="submission" date="2020-02" db="EMBL/GenBank/DDBJ databases">
        <authorList>
            <person name="Matsumoto Y."/>
            <person name="Motooka D."/>
            <person name="Nakamura S."/>
        </authorList>
    </citation>
    <scope>NUCLEOTIDE SEQUENCE</scope>
    <source>
        <strain evidence="2">JCM 6377</strain>
    </source>
</reference>
<dbReference type="Proteomes" id="UP000465302">
    <property type="component" value="Unassembled WGS sequence"/>
</dbReference>
<name>A0A2A7N2F4_MYCAG</name>
<keyword evidence="4" id="KW-1185">Reference proteome</keyword>
<dbReference type="Proteomes" id="UP000220914">
    <property type="component" value="Unassembled WGS sequence"/>
</dbReference>
<dbReference type="EMBL" id="PDCP01000025">
    <property type="protein sequence ID" value="PEG37608.1"/>
    <property type="molecule type" value="Genomic_DNA"/>
</dbReference>
<dbReference type="Pfam" id="PF20315">
    <property type="entry name" value="DUF6611"/>
    <property type="match status" value="1"/>
</dbReference>
<keyword evidence="1" id="KW-1133">Transmembrane helix</keyword>